<dbReference type="EMBL" id="CP126650">
    <property type="protein sequence ID" value="WJZ84181.1"/>
    <property type="molecule type" value="Genomic_DNA"/>
</dbReference>
<gene>
    <name evidence="6" type="ORF">VitviT2T_003797</name>
</gene>
<keyword evidence="3" id="KW-0862">Zinc</keyword>
<name>A0ABY9BN54_VITVI</name>
<evidence type="ECO:0000259" key="5">
    <source>
        <dbReference type="PROSITE" id="PS50966"/>
    </source>
</evidence>
<dbReference type="SMART" id="SM00575">
    <property type="entry name" value="ZnF_PMZ"/>
    <property type="match status" value="1"/>
</dbReference>
<proteinExistence type="predicted"/>
<evidence type="ECO:0000313" key="7">
    <source>
        <dbReference type="Proteomes" id="UP001227230"/>
    </source>
</evidence>
<dbReference type="Pfam" id="PF10551">
    <property type="entry name" value="MULE"/>
    <property type="match status" value="1"/>
</dbReference>
<evidence type="ECO:0000313" key="6">
    <source>
        <dbReference type="EMBL" id="WJZ84181.1"/>
    </source>
</evidence>
<dbReference type="InterPro" id="IPR018289">
    <property type="entry name" value="MULE_transposase_dom"/>
</dbReference>
<dbReference type="InterPro" id="IPR004332">
    <property type="entry name" value="Transposase_MuDR"/>
</dbReference>
<dbReference type="Pfam" id="PF04434">
    <property type="entry name" value="SWIM"/>
    <property type="match status" value="1"/>
</dbReference>
<dbReference type="PANTHER" id="PTHR31973">
    <property type="entry name" value="POLYPROTEIN, PUTATIVE-RELATED"/>
    <property type="match status" value="1"/>
</dbReference>
<evidence type="ECO:0000256" key="1">
    <source>
        <dbReference type="ARBA" id="ARBA00022723"/>
    </source>
</evidence>
<dbReference type="InterPro" id="IPR007527">
    <property type="entry name" value="Znf_SWIM"/>
</dbReference>
<reference evidence="6 7" key="1">
    <citation type="journal article" date="2023" name="Hortic Res">
        <title>The complete reference genome for grapevine (Vitis vinifera L.) genetics and breeding.</title>
        <authorList>
            <person name="Shi X."/>
            <person name="Cao S."/>
            <person name="Wang X."/>
            <person name="Huang S."/>
            <person name="Wang Y."/>
            <person name="Liu Z."/>
            <person name="Liu W."/>
            <person name="Leng X."/>
            <person name="Peng Y."/>
            <person name="Wang N."/>
            <person name="Wang Y."/>
            <person name="Ma Z."/>
            <person name="Xu X."/>
            <person name="Zhang F."/>
            <person name="Xue H."/>
            <person name="Zhong H."/>
            <person name="Wang Y."/>
            <person name="Zhang K."/>
            <person name="Velt A."/>
            <person name="Avia K."/>
            <person name="Holtgrawe D."/>
            <person name="Grimplet J."/>
            <person name="Matus J.T."/>
            <person name="Ware D."/>
            <person name="Wu X."/>
            <person name="Wang H."/>
            <person name="Liu C."/>
            <person name="Fang Y."/>
            <person name="Rustenholz C."/>
            <person name="Cheng Z."/>
            <person name="Xiao H."/>
            <person name="Zhou Y."/>
        </authorList>
    </citation>
    <scope>NUCLEOTIDE SEQUENCE [LARGE SCALE GENOMIC DNA]</scope>
    <source>
        <strain evidence="7">cv. Pinot noir / PN40024</strain>
        <tissue evidence="6">Leaf</tissue>
    </source>
</reference>
<dbReference type="PANTHER" id="PTHR31973:SF129">
    <property type="entry name" value="SWIM-TYPE DOMAIN-CONTAINING PROTEIN"/>
    <property type="match status" value="1"/>
</dbReference>
<evidence type="ECO:0000256" key="2">
    <source>
        <dbReference type="ARBA" id="ARBA00022771"/>
    </source>
</evidence>
<keyword evidence="1" id="KW-0479">Metal-binding</keyword>
<sequence length="731" mass="83526">MYLTTTQPDVMFMVSLINKFMDCPNELHLQATKRTLRYLKGIIGFGVFYKEGGSEELIAYTDSDYADYAEDLDDRKSTLGYVFMLSSGSLLSRNNDSHSELPLSLHVYGSLVLFLNKLYSGYHSIECLSRRFKFEFLFILKDPESVWLMGDYNFVVGQEFADVKAFRNAIKEAAIAQHFELRIIKSDLIRYFAKCATEGCPWRIRAVKLPNAPTFTIRSLEGTHTCGKNAQNGHHQASVDWIVSFIEERLRDNINYKPKDILHDIHKQYGITIPYKQAWRAKERGLAAIYGSSEEGYCLLPAYCEEIKRANPGSVAEVFTSGADNRFQRLFVSFYASIYGFLNGCLPIVGLGGIQLKSKYLGTLLSATSFDADGGLFPLAFGVVDAENDESWMWFLSELRKALEMNTENVPQLTFLSDGQKGIQDAVKRKFPTSSHAFCMRHLSESIGKEFKNSRLVHLLWKAAYATTTIAFKEKMAEIEEVSSEAAKWIQQFPTSRWALVYFEGTRYGHLSSNIEEFNKWILEARELPIIQVIEQIHSKLMAEFEERRLKSNSWFSVLAPSADKRMMEAIGRASTYQVLRSDEVEFEVLSAERSDIVNIGTQCCSCRDWQLYGIPCSHAVAALLSCRKDVYAFTEKCFTVASYRAAYSEEIRPIPCKIEWRRTVEAPVDDDTPVVRPPKFRRPPGRPEKKRICVEDLNREKHTVHCSRCNQTGHYKTTCKADIMKSIEQF</sequence>
<protein>
    <recommendedName>
        <fullName evidence="5">SWIM-type domain-containing protein</fullName>
    </recommendedName>
</protein>
<feature type="domain" description="SWIM-type" evidence="5">
    <location>
        <begin position="587"/>
        <end position="628"/>
    </location>
</feature>
<keyword evidence="2 4" id="KW-0863">Zinc-finger</keyword>
<accession>A0ABY9BN54</accession>
<dbReference type="Pfam" id="PF03108">
    <property type="entry name" value="DBD_Tnp_Mut"/>
    <property type="match status" value="1"/>
</dbReference>
<evidence type="ECO:0000256" key="3">
    <source>
        <dbReference type="ARBA" id="ARBA00022833"/>
    </source>
</evidence>
<dbReference type="InterPro" id="IPR006564">
    <property type="entry name" value="Znf_PMZ"/>
</dbReference>
<dbReference type="PROSITE" id="PS50966">
    <property type="entry name" value="ZF_SWIM"/>
    <property type="match status" value="1"/>
</dbReference>
<dbReference type="Proteomes" id="UP001227230">
    <property type="component" value="Chromosome 3"/>
</dbReference>
<evidence type="ECO:0000256" key="4">
    <source>
        <dbReference type="PROSITE-ProRule" id="PRU00325"/>
    </source>
</evidence>
<organism evidence="6 7">
    <name type="scientific">Vitis vinifera</name>
    <name type="common">Grape</name>
    <dbReference type="NCBI Taxonomy" id="29760"/>
    <lineage>
        <taxon>Eukaryota</taxon>
        <taxon>Viridiplantae</taxon>
        <taxon>Streptophyta</taxon>
        <taxon>Embryophyta</taxon>
        <taxon>Tracheophyta</taxon>
        <taxon>Spermatophyta</taxon>
        <taxon>Magnoliopsida</taxon>
        <taxon>eudicotyledons</taxon>
        <taxon>Gunneridae</taxon>
        <taxon>Pentapetalae</taxon>
        <taxon>rosids</taxon>
        <taxon>Vitales</taxon>
        <taxon>Vitaceae</taxon>
        <taxon>Viteae</taxon>
        <taxon>Vitis</taxon>
    </lineage>
</organism>
<keyword evidence="7" id="KW-1185">Reference proteome</keyword>